<evidence type="ECO:0000313" key="3">
    <source>
        <dbReference type="Proteomes" id="UP000030653"/>
    </source>
</evidence>
<organism evidence="2 3">
    <name type="scientific">Dacryopinax primogenitus (strain DJM 731)</name>
    <name type="common">Brown rot fungus</name>
    <dbReference type="NCBI Taxonomy" id="1858805"/>
    <lineage>
        <taxon>Eukaryota</taxon>
        <taxon>Fungi</taxon>
        <taxon>Dikarya</taxon>
        <taxon>Basidiomycota</taxon>
        <taxon>Agaricomycotina</taxon>
        <taxon>Dacrymycetes</taxon>
        <taxon>Dacrymycetales</taxon>
        <taxon>Dacrymycetaceae</taxon>
        <taxon>Dacryopinax</taxon>
    </lineage>
</organism>
<name>M5FXK2_DACPD</name>
<protein>
    <recommendedName>
        <fullName evidence="4">Ricin B lectin domain-containing protein</fullName>
    </recommendedName>
</protein>
<evidence type="ECO:0008006" key="4">
    <source>
        <dbReference type="Google" id="ProtNLM"/>
    </source>
</evidence>
<feature type="chain" id="PRO_5004067416" description="Ricin B lectin domain-containing protein" evidence="1">
    <location>
        <begin position="20"/>
        <end position="199"/>
    </location>
</feature>
<dbReference type="HOGENOM" id="CLU_1372173_0_0_1"/>
<gene>
    <name evidence="2" type="ORF">DACRYDRAFT_22945</name>
</gene>
<reference evidence="2 3" key="1">
    <citation type="journal article" date="2012" name="Science">
        <title>The Paleozoic origin of enzymatic lignin decomposition reconstructed from 31 fungal genomes.</title>
        <authorList>
            <person name="Floudas D."/>
            <person name="Binder M."/>
            <person name="Riley R."/>
            <person name="Barry K."/>
            <person name="Blanchette R.A."/>
            <person name="Henrissat B."/>
            <person name="Martinez A.T."/>
            <person name="Otillar R."/>
            <person name="Spatafora J.W."/>
            <person name="Yadav J.S."/>
            <person name="Aerts A."/>
            <person name="Benoit I."/>
            <person name="Boyd A."/>
            <person name="Carlson A."/>
            <person name="Copeland A."/>
            <person name="Coutinho P.M."/>
            <person name="de Vries R.P."/>
            <person name="Ferreira P."/>
            <person name="Findley K."/>
            <person name="Foster B."/>
            <person name="Gaskell J."/>
            <person name="Glotzer D."/>
            <person name="Gorecki P."/>
            <person name="Heitman J."/>
            <person name="Hesse C."/>
            <person name="Hori C."/>
            <person name="Igarashi K."/>
            <person name="Jurgens J.A."/>
            <person name="Kallen N."/>
            <person name="Kersten P."/>
            <person name="Kohler A."/>
            <person name="Kuees U."/>
            <person name="Kumar T.K.A."/>
            <person name="Kuo A."/>
            <person name="LaButti K."/>
            <person name="Larrondo L.F."/>
            <person name="Lindquist E."/>
            <person name="Ling A."/>
            <person name="Lombard V."/>
            <person name="Lucas S."/>
            <person name="Lundell T."/>
            <person name="Martin R."/>
            <person name="McLaughlin D.J."/>
            <person name="Morgenstern I."/>
            <person name="Morin E."/>
            <person name="Murat C."/>
            <person name="Nagy L.G."/>
            <person name="Nolan M."/>
            <person name="Ohm R.A."/>
            <person name="Patyshakuliyeva A."/>
            <person name="Rokas A."/>
            <person name="Ruiz-Duenas F.J."/>
            <person name="Sabat G."/>
            <person name="Salamov A."/>
            <person name="Samejima M."/>
            <person name="Schmutz J."/>
            <person name="Slot J.C."/>
            <person name="St John F."/>
            <person name="Stenlid J."/>
            <person name="Sun H."/>
            <person name="Sun S."/>
            <person name="Syed K."/>
            <person name="Tsang A."/>
            <person name="Wiebenga A."/>
            <person name="Young D."/>
            <person name="Pisabarro A."/>
            <person name="Eastwood D.C."/>
            <person name="Martin F."/>
            <person name="Cullen D."/>
            <person name="Grigoriev I.V."/>
            <person name="Hibbett D.S."/>
        </authorList>
    </citation>
    <scope>NUCLEOTIDE SEQUENCE [LARGE SCALE GENOMIC DNA]</scope>
    <source>
        <strain evidence="2 3">DJM-731 SS1</strain>
    </source>
</reference>
<evidence type="ECO:0000256" key="1">
    <source>
        <dbReference type="SAM" id="SignalP"/>
    </source>
</evidence>
<evidence type="ECO:0000313" key="2">
    <source>
        <dbReference type="EMBL" id="EJU01199.1"/>
    </source>
</evidence>
<keyword evidence="1" id="KW-0732">Signal</keyword>
<dbReference type="AlphaFoldDB" id="M5FXK2"/>
<dbReference type="OrthoDB" id="3349148at2759"/>
<feature type="signal peptide" evidence="1">
    <location>
        <begin position="1"/>
        <end position="19"/>
    </location>
</feature>
<dbReference type="Proteomes" id="UP000030653">
    <property type="component" value="Unassembled WGS sequence"/>
</dbReference>
<dbReference type="EMBL" id="JH795865">
    <property type="protein sequence ID" value="EJU01199.1"/>
    <property type="molecule type" value="Genomic_DNA"/>
</dbReference>
<accession>M5FXK2</accession>
<keyword evidence="3" id="KW-1185">Reference proteome</keyword>
<dbReference type="RefSeq" id="XP_040628096.1">
    <property type="nucleotide sequence ID" value="XM_040773028.1"/>
</dbReference>
<dbReference type="GeneID" id="63688090"/>
<proteinExistence type="predicted"/>
<sequence>MLAFPTLISALSLVIGSYAAPLIVGTVTCEPYASGALDYSTHATAPLGGYRTTLNTQQELTVSVKDAACGTGIAPVFEFQTCNSTLMGYEQSPTLHYGHLKEIGTGQCVTLGSGNVLSLEDCYYSDDSGQVLQYFAFGSPSNAGLLTLVRGVYNGMNPLGWDLVPTAPPSPLADFTVTLTTPSGTPQNVLYLDSASTCH</sequence>